<evidence type="ECO:0000313" key="2">
    <source>
        <dbReference type="EMBL" id="PIH09148.1"/>
    </source>
</evidence>
<dbReference type="RefSeq" id="WP_002458007.1">
    <property type="nucleotide sequence ID" value="NZ_JAVDTK010000018.1"/>
</dbReference>
<dbReference type="Proteomes" id="UP000228502">
    <property type="component" value="Unassembled WGS sequence"/>
</dbReference>
<comment type="caution">
    <text evidence="2">The sequence shown here is derived from an EMBL/GenBank/DDBJ whole genome shotgun (WGS) entry which is preliminary data.</text>
</comment>
<dbReference type="AlphaFoldDB" id="A0AAE5QWG1"/>
<keyword evidence="1" id="KW-1133">Transmembrane helix</keyword>
<keyword evidence="1" id="KW-0812">Transmembrane</keyword>
<reference evidence="2 3" key="1">
    <citation type="submission" date="2017-10" db="EMBL/GenBank/DDBJ databases">
        <title>genome sequences of Staph epi in chlorhexidine trial.</title>
        <authorList>
            <person name="Greninger A.L."/>
            <person name="Addetia A."/>
            <person name="Qin X."/>
            <person name="Zerr D."/>
        </authorList>
    </citation>
    <scope>NUCLEOTIDE SEQUENCE [LARGE SCALE GENOMIC DNA]</scope>
    <source>
        <strain evidence="2 3">SCH-17</strain>
    </source>
</reference>
<sequence>MHLIVAAIVGALLGLYFYKRKSPLTVKDWFLGLFIILVAVIITDGIIHIDAIIEGFQKGVNNPTAVDKELNGS</sequence>
<evidence type="ECO:0000256" key="1">
    <source>
        <dbReference type="SAM" id="Phobius"/>
    </source>
</evidence>
<accession>A0AAE5QWG1</accession>
<feature type="transmembrane region" description="Helical" evidence="1">
    <location>
        <begin position="29"/>
        <end position="49"/>
    </location>
</feature>
<name>A0AAE5QWG1_STAEP</name>
<proteinExistence type="predicted"/>
<gene>
    <name evidence="2" type="ORF">CTJ08_12610</name>
</gene>
<keyword evidence="1" id="KW-0472">Membrane</keyword>
<organism evidence="2 3">
    <name type="scientific">Staphylococcus epidermidis</name>
    <dbReference type="NCBI Taxonomy" id="1282"/>
    <lineage>
        <taxon>Bacteria</taxon>
        <taxon>Bacillati</taxon>
        <taxon>Bacillota</taxon>
        <taxon>Bacilli</taxon>
        <taxon>Bacillales</taxon>
        <taxon>Staphylococcaceae</taxon>
        <taxon>Staphylococcus</taxon>
    </lineage>
</organism>
<protein>
    <submittedName>
        <fullName evidence="2">Uncharacterized protein</fullName>
    </submittedName>
</protein>
<dbReference type="EMBL" id="PEJG01000035">
    <property type="protein sequence ID" value="PIH09148.1"/>
    <property type="molecule type" value="Genomic_DNA"/>
</dbReference>
<evidence type="ECO:0000313" key="3">
    <source>
        <dbReference type="Proteomes" id="UP000228502"/>
    </source>
</evidence>